<dbReference type="InterPro" id="IPR026341">
    <property type="entry name" value="T9SS_type_B"/>
</dbReference>
<dbReference type="NCBIfam" id="TIGR04131">
    <property type="entry name" value="Bac_Flav_CTERM"/>
    <property type="match status" value="1"/>
</dbReference>
<accession>A0ABV8AK65</accession>
<evidence type="ECO:0000313" key="2">
    <source>
        <dbReference type="EMBL" id="MFC3878152.1"/>
    </source>
</evidence>
<comment type="caution">
    <text evidence="2">The sequence shown here is derived from an EMBL/GenBank/DDBJ whole genome shotgun (WGS) entry which is preliminary data.</text>
</comment>
<protein>
    <submittedName>
        <fullName evidence="2">Gliding motility-associated C-terminal domain-containing protein</fullName>
    </submittedName>
</protein>
<dbReference type="EMBL" id="JBHSAT010000022">
    <property type="protein sequence ID" value="MFC3878152.1"/>
    <property type="molecule type" value="Genomic_DNA"/>
</dbReference>
<keyword evidence="3" id="KW-1185">Reference proteome</keyword>
<dbReference type="Proteomes" id="UP001595812">
    <property type="component" value="Unassembled WGS sequence"/>
</dbReference>
<reference evidence="3" key="1">
    <citation type="journal article" date="2019" name="Int. J. Syst. Evol. Microbiol.">
        <title>The Global Catalogue of Microorganisms (GCM) 10K type strain sequencing project: providing services to taxonomists for standard genome sequencing and annotation.</title>
        <authorList>
            <consortium name="The Broad Institute Genomics Platform"/>
            <consortium name="The Broad Institute Genome Sequencing Center for Infectious Disease"/>
            <person name="Wu L."/>
            <person name="Ma J."/>
        </authorList>
    </citation>
    <scope>NUCLEOTIDE SEQUENCE [LARGE SCALE GENOMIC DNA]</scope>
    <source>
        <strain evidence="3">CECT 8979</strain>
    </source>
</reference>
<dbReference type="Gene3D" id="2.60.40.10">
    <property type="entry name" value="Immunoglobulins"/>
    <property type="match status" value="1"/>
</dbReference>
<dbReference type="Pfam" id="PF13585">
    <property type="entry name" value="CHU_C"/>
    <property type="match status" value="1"/>
</dbReference>
<proteinExistence type="predicted"/>
<evidence type="ECO:0000313" key="3">
    <source>
        <dbReference type="Proteomes" id="UP001595812"/>
    </source>
</evidence>
<name>A0ABV8AK65_9FLAO</name>
<evidence type="ECO:0000256" key="1">
    <source>
        <dbReference type="SAM" id="SignalP"/>
    </source>
</evidence>
<feature type="signal peptide" evidence="1">
    <location>
        <begin position="1"/>
        <end position="21"/>
    </location>
</feature>
<organism evidence="2 3">
    <name type="scientific">Winogradskyella maritima</name>
    <dbReference type="NCBI Taxonomy" id="1517766"/>
    <lineage>
        <taxon>Bacteria</taxon>
        <taxon>Pseudomonadati</taxon>
        <taxon>Bacteroidota</taxon>
        <taxon>Flavobacteriia</taxon>
        <taxon>Flavobacteriales</taxon>
        <taxon>Flavobacteriaceae</taxon>
        <taxon>Winogradskyella</taxon>
    </lineage>
</organism>
<sequence length="476" mass="51721">MYKTTRVLLVLIFFVASQLEAQMVIGTPNLGFSQACASPSFNTYNLSFSFSPESGVEASNQFFVELSDAEGSFDSPEVLFTSNAGAITTTPANINFSFPETVSGDGYKIRIKSTAPNATSTPSVVFPAYYRIQDEPFTINNFIETAIYCNGDSYLLTIDNPGGPENNSPLQYPSLTYNWYLETSDTTSEFISQGETLLVNTPGTYFVETNYGSCSSQSFSNRVTVSEATSSSEAGINSSKGNPYCSSEGATTLSTINAVSYQWYKDGELIEGATNQMYVTEESGNYSVSLDLGDCTTTAGIDLDGAGFESSIDVPETNMLEDGESFWATVTTDATNPEIKWYKNGTLVAENTTTYEVSETGSYTVEISQTMGCVASRTFQFSATEVFPDVNEIPNLISPNGDGINDTWVIPQAYVSGTNTEVKILSAQGKVVFETNDYLNNWPQNLSEIATVNPVYFYVITPQDGEEQKGTITVIK</sequence>
<gene>
    <name evidence="2" type="ORF">ACFOSX_13010</name>
</gene>
<feature type="chain" id="PRO_5046988726" evidence="1">
    <location>
        <begin position="22"/>
        <end position="476"/>
    </location>
</feature>
<dbReference type="RefSeq" id="WP_386101932.1">
    <property type="nucleotide sequence ID" value="NZ_JBHSAT010000022.1"/>
</dbReference>
<dbReference type="InterPro" id="IPR013783">
    <property type="entry name" value="Ig-like_fold"/>
</dbReference>
<keyword evidence="1" id="KW-0732">Signal</keyword>